<feature type="domain" description="HNH nuclease" evidence="1">
    <location>
        <begin position="140"/>
        <end position="202"/>
    </location>
</feature>
<reference evidence="2" key="2">
    <citation type="submission" date="2020-05" db="EMBL/GenBank/DDBJ databases">
        <authorList>
            <person name="Kim H.-S."/>
            <person name="Proctor R.H."/>
            <person name="Brown D.W."/>
        </authorList>
    </citation>
    <scope>NUCLEOTIDE SEQUENCE</scope>
    <source>
        <strain evidence="2">NRRL 22465</strain>
    </source>
</reference>
<dbReference type="EMBL" id="JABEYC010000737">
    <property type="protein sequence ID" value="KAF4974538.1"/>
    <property type="molecule type" value="Genomic_DNA"/>
</dbReference>
<dbReference type="OrthoDB" id="2142759at2759"/>
<gene>
    <name evidence="2" type="ORF">FZEAL_8562</name>
</gene>
<dbReference type="AlphaFoldDB" id="A0A8H4XHI7"/>
<name>A0A8H4XHI7_9HYPO</name>
<accession>A0A8H4XHI7</accession>
<keyword evidence="3" id="KW-1185">Reference proteome</keyword>
<evidence type="ECO:0000313" key="2">
    <source>
        <dbReference type="EMBL" id="KAF4974538.1"/>
    </source>
</evidence>
<evidence type="ECO:0000313" key="3">
    <source>
        <dbReference type="Proteomes" id="UP000635477"/>
    </source>
</evidence>
<reference evidence="2" key="1">
    <citation type="journal article" date="2020" name="BMC Genomics">
        <title>Correction to: Identification and distribution of gene clusters required for synthesis of sphingolipid metabolism inhibitors in diverse species of the filamentous fungus Fusarium.</title>
        <authorList>
            <person name="Kim H.S."/>
            <person name="Lohmar J.M."/>
            <person name="Busman M."/>
            <person name="Brown D.W."/>
            <person name="Naumann T.A."/>
            <person name="Divon H.H."/>
            <person name="Lysoe E."/>
            <person name="Uhlig S."/>
            <person name="Proctor R.H."/>
        </authorList>
    </citation>
    <scope>NUCLEOTIDE SEQUENCE</scope>
    <source>
        <strain evidence="2">NRRL 22465</strain>
    </source>
</reference>
<evidence type="ECO:0000259" key="1">
    <source>
        <dbReference type="Pfam" id="PF13391"/>
    </source>
</evidence>
<comment type="caution">
    <text evidence="2">The sequence shown here is derived from an EMBL/GenBank/DDBJ whole genome shotgun (WGS) entry which is preliminary data.</text>
</comment>
<protein>
    <recommendedName>
        <fullName evidence="1">HNH nuclease domain-containing protein</fullName>
    </recommendedName>
</protein>
<dbReference type="InterPro" id="IPR003615">
    <property type="entry name" value="HNH_nuc"/>
</dbReference>
<dbReference type="Pfam" id="PF13391">
    <property type="entry name" value="HNH_2"/>
    <property type="match status" value="1"/>
</dbReference>
<organism evidence="2 3">
    <name type="scientific">Fusarium zealandicum</name>
    <dbReference type="NCBI Taxonomy" id="1053134"/>
    <lineage>
        <taxon>Eukaryota</taxon>
        <taxon>Fungi</taxon>
        <taxon>Dikarya</taxon>
        <taxon>Ascomycota</taxon>
        <taxon>Pezizomycotina</taxon>
        <taxon>Sordariomycetes</taxon>
        <taxon>Hypocreomycetidae</taxon>
        <taxon>Hypocreales</taxon>
        <taxon>Nectriaceae</taxon>
        <taxon>Fusarium</taxon>
        <taxon>Fusarium staphyleae species complex</taxon>
    </lineage>
</organism>
<proteinExistence type="predicted"/>
<dbReference type="Proteomes" id="UP000635477">
    <property type="component" value="Unassembled WGS sequence"/>
</dbReference>
<sequence length="341" mass="38837">MPRSLSAVSSLEVKNLNDDQIRFYHPGYPKPLNLLFCLPRVDYSREDNVYGVYHLTALTACQIIANNAFEKGQLAKDSKGKNLITGDDKVLVERDYWFFVEGNERYPVVPSFKDWEFPHDRLPSWWIAPACPPGSPTRRCAITNTSYAFTWAHLIPKDEQQWFNKNGMGLYGGGSRTLDDQHNFLPLKADLYVCFDQCVFALVPKLNRTQNGELSSQYVLHVLDGRESEFAALYHSRPVESLVSGSREYLFARFAWAAISLVKPFLSSGVGRRVARFRVRAPDGDGEEEHLRAEMQTVFLDSKKLETLYGGGGSRKSAHFEDLYANDEWDEEEPGRTEMEG</sequence>